<dbReference type="SUPFAM" id="SSF50249">
    <property type="entry name" value="Nucleic acid-binding proteins"/>
    <property type="match status" value="1"/>
</dbReference>
<evidence type="ECO:0000259" key="7">
    <source>
        <dbReference type="PROSITE" id="PS50862"/>
    </source>
</evidence>
<dbReference type="PROSITE" id="PS50862">
    <property type="entry name" value="AA_TRNA_LIGASE_II"/>
    <property type="match status" value="1"/>
</dbReference>
<dbReference type="InterPro" id="IPR004115">
    <property type="entry name" value="GAD-like_sf"/>
</dbReference>
<dbReference type="HAMAP" id="MF_00044">
    <property type="entry name" value="Asp_tRNA_synth_type1"/>
    <property type="match status" value="1"/>
</dbReference>
<dbReference type="InterPro" id="IPR012340">
    <property type="entry name" value="NA-bd_OB-fold"/>
</dbReference>
<evidence type="ECO:0000256" key="2">
    <source>
        <dbReference type="ARBA" id="ARBA00022598"/>
    </source>
</evidence>
<dbReference type="SUPFAM" id="SSF55681">
    <property type="entry name" value="Class II aaRS and biotin synthetases"/>
    <property type="match status" value="1"/>
</dbReference>
<evidence type="ECO:0000313" key="8">
    <source>
        <dbReference type="EMBL" id="WPG97515.1"/>
    </source>
</evidence>
<dbReference type="InterPro" id="IPR006195">
    <property type="entry name" value="aa-tRNA-synth_II"/>
</dbReference>
<feature type="domain" description="Aminoacyl-transfer RNA synthetases class-II family profile" evidence="7">
    <location>
        <begin position="228"/>
        <end position="671"/>
    </location>
</feature>
<dbReference type="InterPro" id="IPR004364">
    <property type="entry name" value="Aa-tRNA-synt_II"/>
</dbReference>
<dbReference type="GO" id="GO:0005739">
    <property type="term" value="C:mitochondrion"/>
    <property type="evidence" value="ECO:0007669"/>
    <property type="project" value="TreeGrafter"/>
</dbReference>
<dbReference type="GO" id="GO:0006422">
    <property type="term" value="P:aspartyl-tRNA aminoacylation"/>
    <property type="evidence" value="ECO:0007669"/>
    <property type="project" value="TreeGrafter"/>
</dbReference>
<reference evidence="8 9" key="1">
    <citation type="submission" date="2023-11" db="EMBL/GenBank/DDBJ databases">
        <title>An acidophilic fungus is an integral part of prey digestion in a carnivorous sundew plant.</title>
        <authorList>
            <person name="Tsai I.J."/>
        </authorList>
    </citation>
    <scope>NUCLEOTIDE SEQUENCE [LARGE SCALE GENOMIC DNA]</scope>
    <source>
        <strain evidence="8">169a</strain>
    </source>
</reference>
<evidence type="ECO:0000256" key="5">
    <source>
        <dbReference type="ARBA" id="ARBA00022917"/>
    </source>
</evidence>
<dbReference type="PANTHER" id="PTHR22594">
    <property type="entry name" value="ASPARTYL/LYSYL-TRNA SYNTHETASE"/>
    <property type="match status" value="1"/>
</dbReference>
<dbReference type="Pfam" id="PF00152">
    <property type="entry name" value="tRNA-synt_2"/>
    <property type="match status" value="1"/>
</dbReference>
<dbReference type="InterPro" id="IPR004524">
    <property type="entry name" value="Asp-tRNA-ligase_1"/>
</dbReference>
<accession>A0AAQ3R1X8</accession>
<dbReference type="Gene3D" id="3.30.1360.30">
    <property type="entry name" value="GAD-like domain"/>
    <property type="match status" value="1"/>
</dbReference>
<dbReference type="PANTHER" id="PTHR22594:SF5">
    <property type="entry name" value="ASPARTATE--TRNA LIGASE, MITOCHONDRIAL"/>
    <property type="match status" value="1"/>
</dbReference>
<dbReference type="Gene3D" id="2.40.50.140">
    <property type="entry name" value="Nucleic acid-binding proteins"/>
    <property type="match status" value="1"/>
</dbReference>
<protein>
    <recommendedName>
        <fullName evidence="7">Aminoacyl-transfer RNA synthetases class-II family profile domain-containing protein</fullName>
    </recommendedName>
</protein>
<keyword evidence="2" id="KW-0436">Ligase</keyword>
<dbReference type="AlphaFoldDB" id="A0AAQ3R1X8"/>
<gene>
    <name evidence="8" type="ORF">R9X50_00029200</name>
</gene>
<dbReference type="NCBIfam" id="TIGR00459">
    <property type="entry name" value="aspS_bact"/>
    <property type="match status" value="1"/>
</dbReference>
<evidence type="ECO:0000313" key="9">
    <source>
        <dbReference type="Proteomes" id="UP001303373"/>
    </source>
</evidence>
<dbReference type="InterPro" id="IPR002312">
    <property type="entry name" value="Asp/Asn-tRNA-synth_IIb"/>
</dbReference>
<organism evidence="8 9">
    <name type="scientific">Acrodontium crateriforme</name>
    <dbReference type="NCBI Taxonomy" id="150365"/>
    <lineage>
        <taxon>Eukaryota</taxon>
        <taxon>Fungi</taxon>
        <taxon>Dikarya</taxon>
        <taxon>Ascomycota</taxon>
        <taxon>Pezizomycotina</taxon>
        <taxon>Dothideomycetes</taxon>
        <taxon>Dothideomycetidae</taxon>
        <taxon>Mycosphaerellales</taxon>
        <taxon>Teratosphaeriaceae</taxon>
        <taxon>Acrodontium</taxon>
    </lineage>
</organism>
<dbReference type="NCBIfam" id="NF001750">
    <property type="entry name" value="PRK00476.1"/>
    <property type="match status" value="1"/>
</dbReference>
<dbReference type="InterPro" id="IPR045864">
    <property type="entry name" value="aa-tRNA-synth_II/BPL/LPL"/>
</dbReference>
<keyword evidence="6" id="KW-0030">Aminoacyl-tRNA synthetase</keyword>
<dbReference type="Proteomes" id="UP001303373">
    <property type="component" value="Chromosome 1"/>
</dbReference>
<keyword evidence="4" id="KW-0067">ATP-binding</keyword>
<dbReference type="PRINTS" id="PR01042">
    <property type="entry name" value="TRNASYNTHASP"/>
</dbReference>
<keyword evidence="9" id="KW-1185">Reference proteome</keyword>
<dbReference type="GO" id="GO:0004815">
    <property type="term" value="F:aspartate-tRNA ligase activity"/>
    <property type="evidence" value="ECO:0007669"/>
    <property type="project" value="TreeGrafter"/>
</dbReference>
<dbReference type="Gene3D" id="3.30.930.10">
    <property type="entry name" value="Bira Bifunctional Protein, Domain 2"/>
    <property type="match status" value="1"/>
</dbReference>
<evidence type="ECO:0000256" key="3">
    <source>
        <dbReference type="ARBA" id="ARBA00022741"/>
    </source>
</evidence>
<comment type="similarity">
    <text evidence="1">Belongs to the class-II aminoacyl-tRNA synthetase family. Type 1 subfamily.</text>
</comment>
<sequence>MLCMRCYWNATARRASRCNALWQTRTLISHSGRDTSSSLSSRKWISTHVEKKTKTTTQPEIVNRFKKFLDFPSATCNFEQLTNDGPRWVDSRIVLHGYLGSRRVANKKLTFAELRNPALDRVIQMVSVSTNESNSAHQLIHDLGPHTPVAIEGTIKARRATKQKPSDDVKASGNAQLLDDVELHIERVVCLNTFPDDLIMQNDTVFPPEQRHLQIRNDKTLREALLFRSKVARVLRNHLYEKHQFQEIETPLLFKSTPEGAREFLVPTRNPGMAYALPQSPQQYKQILMGSGIPRYMQIAKCFRDEDLRADRQPEFTQVDLEMAFATGEDVMNVVEPTIKALWSSTLNIHDLPQSFPRLSYEEVMSRYGSDKPDMRLGSEIRRIDYMLPLDLITKIGPLLDPIVEVMKIPISEDAQETRQFVDNFMKSPEAQPFNDNPQGQPGIFIFDPRKPLSGLQVFGFEAAEQAEDMLDLKEGDLVVIQARKNAPFSGGSTPIGNLRLALHKAAVAQKYLPPPKGFEFLWVTDFPMFSPSNDAEPGQGGAAGIAATHHPFTAPKTAEDVDWLLTDPSKAKADHYDLVVNGVELGGGSRRIHSAEMQSYIMRDILGMSEERLKDFDHLLEVLRAGCPPHAGMALGFDRLIAVMLGKESVRDVIAFPKSGKGEDLLVVSPTKMTKEQLKTYHLQLQVV</sequence>
<evidence type="ECO:0000256" key="4">
    <source>
        <dbReference type="ARBA" id="ARBA00022840"/>
    </source>
</evidence>
<keyword evidence="3" id="KW-0547">Nucleotide-binding</keyword>
<dbReference type="EMBL" id="CP138580">
    <property type="protein sequence ID" value="WPG97515.1"/>
    <property type="molecule type" value="Genomic_DNA"/>
</dbReference>
<evidence type="ECO:0000256" key="6">
    <source>
        <dbReference type="ARBA" id="ARBA00023146"/>
    </source>
</evidence>
<dbReference type="GO" id="GO:0005524">
    <property type="term" value="F:ATP binding"/>
    <property type="evidence" value="ECO:0007669"/>
    <property type="project" value="UniProtKB-KW"/>
</dbReference>
<name>A0AAQ3R1X8_9PEZI</name>
<keyword evidence="5" id="KW-0648">Protein biosynthesis</keyword>
<proteinExistence type="inferred from homology"/>
<evidence type="ECO:0000256" key="1">
    <source>
        <dbReference type="ARBA" id="ARBA00006303"/>
    </source>
</evidence>